<keyword evidence="3" id="KW-1185">Reference proteome</keyword>
<name>A0A1T4LVU2_9HYPH</name>
<evidence type="ECO:0000313" key="2">
    <source>
        <dbReference type="EMBL" id="SJZ58792.1"/>
    </source>
</evidence>
<reference evidence="3" key="1">
    <citation type="submission" date="2017-02" db="EMBL/GenBank/DDBJ databases">
        <authorList>
            <person name="Varghese N."/>
            <person name="Submissions S."/>
        </authorList>
    </citation>
    <scope>NUCLEOTIDE SEQUENCE [LARGE SCALE GENOMIC DNA]</scope>
    <source>
        <strain evidence="3">ATCC 27094</strain>
    </source>
</reference>
<dbReference type="EMBL" id="FUWJ01000001">
    <property type="protein sequence ID" value="SJZ58792.1"/>
    <property type="molecule type" value="Genomic_DNA"/>
</dbReference>
<evidence type="ECO:0000256" key="1">
    <source>
        <dbReference type="SAM" id="Coils"/>
    </source>
</evidence>
<accession>A0A1T4LVU2</accession>
<dbReference type="STRING" id="225324.SAMN02745126_01745"/>
<proteinExistence type="predicted"/>
<dbReference type="AlphaFoldDB" id="A0A1T4LVU2"/>
<sequence>MRKDRKPATSSLRKAVTLQTLVRGAKPRDRQQVANRFARLENERARLEREIAIWENCRQMAATKLDKIRNELDSLRPLLNEKPARRAVLRKGRGPRRAPPSLDAPGGALIANRTMQLEY</sequence>
<organism evidence="2 3">
    <name type="scientific">Enhydrobacter aerosaccus</name>
    <dbReference type="NCBI Taxonomy" id="225324"/>
    <lineage>
        <taxon>Bacteria</taxon>
        <taxon>Pseudomonadati</taxon>
        <taxon>Pseudomonadota</taxon>
        <taxon>Alphaproteobacteria</taxon>
        <taxon>Hyphomicrobiales</taxon>
        <taxon>Enhydrobacter</taxon>
    </lineage>
</organism>
<dbReference type="RefSeq" id="WP_085933341.1">
    <property type="nucleotide sequence ID" value="NZ_FUWJ01000001.1"/>
</dbReference>
<dbReference type="Proteomes" id="UP000190092">
    <property type="component" value="Unassembled WGS sequence"/>
</dbReference>
<feature type="coiled-coil region" evidence="1">
    <location>
        <begin position="30"/>
        <end position="57"/>
    </location>
</feature>
<keyword evidence="1" id="KW-0175">Coiled coil</keyword>
<protein>
    <submittedName>
        <fullName evidence="2">Uncharacterized protein</fullName>
    </submittedName>
</protein>
<evidence type="ECO:0000313" key="3">
    <source>
        <dbReference type="Proteomes" id="UP000190092"/>
    </source>
</evidence>
<gene>
    <name evidence="2" type="ORF">SAMN02745126_01745</name>
</gene>